<dbReference type="AlphaFoldDB" id="A2EJP4"/>
<keyword evidence="1" id="KW-0040">ANK repeat</keyword>
<dbReference type="InterPro" id="IPR002110">
    <property type="entry name" value="Ankyrin_rpt"/>
</dbReference>
<accession>A2EJP4</accession>
<gene>
    <name evidence="3" type="ORF">TVAG_342820</name>
</gene>
<dbReference type="PANTHER" id="PTHR24182">
    <property type="entry name" value="ANKYRIN REPEAT AND SOCS BOX CONTAINING 4"/>
    <property type="match status" value="1"/>
</dbReference>
<dbReference type="InParanoid" id="A2EJP4"/>
<feature type="repeat" description="ANK" evidence="1">
    <location>
        <begin position="344"/>
        <end position="376"/>
    </location>
</feature>
<evidence type="ECO:0000259" key="2">
    <source>
        <dbReference type="Pfam" id="PF11929"/>
    </source>
</evidence>
<dbReference type="STRING" id="5722.A2EJP4"/>
<dbReference type="Pfam" id="PF11929">
    <property type="entry name" value="DUF3447"/>
    <property type="match status" value="1"/>
</dbReference>
<name>A2EJP4_TRIV3</name>
<dbReference type="Gene3D" id="1.25.40.20">
    <property type="entry name" value="Ankyrin repeat-containing domain"/>
    <property type="match status" value="1"/>
</dbReference>
<dbReference type="Pfam" id="PF12796">
    <property type="entry name" value="Ank_2"/>
    <property type="match status" value="2"/>
</dbReference>
<reference evidence="3" key="1">
    <citation type="submission" date="2006-10" db="EMBL/GenBank/DDBJ databases">
        <authorList>
            <person name="Amadeo P."/>
            <person name="Zhao Q."/>
            <person name="Wortman J."/>
            <person name="Fraser-Liggett C."/>
            <person name="Carlton J."/>
        </authorList>
    </citation>
    <scope>NUCLEOTIDE SEQUENCE</scope>
    <source>
        <strain evidence="3">G3</strain>
    </source>
</reference>
<dbReference type="eggNOG" id="KOG4177">
    <property type="taxonomic scope" value="Eukaryota"/>
</dbReference>
<dbReference type="Proteomes" id="UP000001542">
    <property type="component" value="Unassembled WGS sequence"/>
</dbReference>
<evidence type="ECO:0000313" key="4">
    <source>
        <dbReference type="Proteomes" id="UP000001542"/>
    </source>
</evidence>
<dbReference type="SMR" id="A2EJP4"/>
<dbReference type="EMBL" id="DS113407">
    <property type="protein sequence ID" value="EAY07118.1"/>
    <property type="molecule type" value="Genomic_DNA"/>
</dbReference>
<organism evidence="3 4">
    <name type="scientific">Trichomonas vaginalis (strain ATCC PRA-98 / G3)</name>
    <dbReference type="NCBI Taxonomy" id="412133"/>
    <lineage>
        <taxon>Eukaryota</taxon>
        <taxon>Metamonada</taxon>
        <taxon>Parabasalia</taxon>
        <taxon>Trichomonadida</taxon>
        <taxon>Trichomonadidae</taxon>
        <taxon>Trichomonas</taxon>
    </lineage>
</organism>
<dbReference type="SUPFAM" id="SSF140860">
    <property type="entry name" value="Pseudo ankyrin repeat-like"/>
    <property type="match status" value="1"/>
</dbReference>
<keyword evidence="4" id="KW-1185">Reference proteome</keyword>
<reference evidence="3" key="2">
    <citation type="journal article" date="2007" name="Science">
        <title>Draft genome sequence of the sexually transmitted pathogen Trichomonas vaginalis.</title>
        <authorList>
            <person name="Carlton J.M."/>
            <person name="Hirt R.P."/>
            <person name="Silva J.C."/>
            <person name="Delcher A.L."/>
            <person name="Schatz M."/>
            <person name="Zhao Q."/>
            <person name="Wortman J.R."/>
            <person name="Bidwell S.L."/>
            <person name="Alsmark U.C.M."/>
            <person name="Besteiro S."/>
            <person name="Sicheritz-Ponten T."/>
            <person name="Noel C.J."/>
            <person name="Dacks J.B."/>
            <person name="Foster P.G."/>
            <person name="Simillion C."/>
            <person name="Van de Peer Y."/>
            <person name="Miranda-Saavedra D."/>
            <person name="Barton G.J."/>
            <person name="Westrop G.D."/>
            <person name="Mueller S."/>
            <person name="Dessi D."/>
            <person name="Fiori P.L."/>
            <person name="Ren Q."/>
            <person name="Paulsen I."/>
            <person name="Zhang H."/>
            <person name="Bastida-Corcuera F.D."/>
            <person name="Simoes-Barbosa A."/>
            <person name="Brown M.T."/>
            <person name="Hayes R.D."/>
            <person name="Mukherjee M."/>
            <person name="Okumura C.Y."/>
            <person name="Schneider R."/>
            <person name="Smith A.J."/>
            <person name="Vanacova S."/>
            <person name="Villalvazo M."/>
            <person name="Haas B.J."/>
            <person name="Pertea M."/>
            <person name="Feldblyum T.V."/>
            <person name="Utterback T.R."/>
            <person name="Shu C.L."/>
            <person name="Osoegawa K."/>
            <person name="de Jong P.J."/>
            <person name="Hrdy I."/>
            <person name="Horvathova L."/>
            <person name="Zubacova Z."/>
            <person name="Dolezal P."/>
            <person name="Malik S.B."/>
            <person name="Logsdon J.M. Jr."/>
            <person name="Henze K."/>
            <person name="Gupta A."/>
            <person name="Wang C.C."/>
            <person name="Dunne R.L."/>
            <person name="Upcroft J.A."/>
            <person name="Upcroft P."/>
            <person name="White O."/>
            <person name="Salzberg S.L."/>
            <person name="Tang P."/>
            <person name="Chiu C.-H."/>
            <person name="Lee Y.-S."/>
            <person name="Embley T.M."/>
            <person name="Coombs G.H."/>
            <person name="Mottram J.C."/>
            <person name="Tachezy J."/>
            <person name="Fraser-Liggett C.M."/>
            <person name="Johnson P.J."/>
        </authorList>
    </citation>
    <scope>NUCLEOTIDE SEQUENCE [LARGE SCALE GENOMIC DNA]</scope>
    <source>
        <strain evidence="3">G3</strain>
    </source>
</reference>
<dbReference type="KEGG" id="tva:4765004"/>
<dbReference type="Pfam" id="PF00023">
    <property type="entry name" value="Ank"/>
    <property type="match status" value="1"/>
</dbReference>
<dbReference type="PROSITE" id="PS50297">
    <property type="entry name" value="ANK_REP_REGION"/>
    <property type="match status" value="4"/>
</dbReference>
<dbReference type="SMART" id="SM00248">
    <property type="entry name" value="ANK"/>
    <property type="match status" value="7"/>
</dbReference>
<dbReference type="RefSeq" id="XP_001319341.1">
    <property type="nucleotide sequence ID" value="XM_001319306.1"/>
</dbReference>
<dbReference type="PANTHER" id="PTHR24182:SF13">
    <property type="entry name" value="LD18443P"/>
    <property type="match status" value="1"/>
</dbReference>
<evidence type="ECO:0000313" key="3">
    <source>
        <dbReference type="EMBL" id="EAY07118.1"/>
    </source>
</evidence>
<feature type="repeat" description="ANK" evidence="1">
    <location>
        <begin position="311"/>
        <end position="343"/>
    </location>
</feature>
<sequence>MSAKDNHPKKYSEFRSIYKYYIDSYNALYQLKTEKEEELNSIYKMIKTNLIDSKEYPPEKIMNGILHTIPFNNRYAKSYLKLAKLISDDYHVTEIHDIDKMLRYLFYKEYGINLDKSDDFNNEKYEILDIFEENTICNAIMKNDLKKFISFTESEHFNKDQQINSQLYAYSYVASSLLEICCYYGAVDCFKLMRSKFCSEITKGCLILSFLGGNPDIMSECLKHQQPDKDCMEYAIISHNIDFVSFLMNEYNIEINLNYCGTFNNLDTFLVYLDQTNNVNECFVESPAFDTPSLCEYFLYIGVDINAQNRELATALHYAALDNKKEIAELLLSHGANINSKDLNGETPLHYATSSDYNETYELFLSHGANIDEKDTQGQTSLYKAAFYGKKEVVELLLSHGANINEKNKFGQTVLHGGVFSDNKETIEFILSQDVNVNEKDNCGQTALHLAALNNKIEMAEILISRGANINEKDEVGHTALDDALLTNSTEIAEFLKNRV</sequence>
<proteinExistence type="predicted"/>
<dbReference type="SUPFAM" id="SSF48403">
    <property type="entry name" value="Ankyrin repeat"/>
    <property type="match status" value="1"/>
</dbReference>
<feature type="repeat" description="ANK" evidence="1">
    <location>
        <begin position="410"/>
        <end position="442"/>
    </location>
</feature>
<feature type="domain" description="DUF3447" evidence="2">
    <location>
        <begin position="197"/>
        <end position="272"/>
    </location>
</feature>
<dbReference type="InterPro" id="IPR020683">
    <property type="entry name" value="DUF3447"/>
</dbReference>
<evidence type="ECO:0000256" key="1">
    <source>
        <dbReference type="PROSITE-ProRule" id="PRU00023"/>
    </source>
</evidence>
<dbReference type="VEuPathDB" id="TrichDB:TVAG_342820"/>
<dbReference type="PRINTS" id="PR01415">
    <property type="entry name" value="ANKYRIN"/>
</dbReference>
<dbReference type="OrthoDB" id="5406014at2759"/>
<dbReference type="InterPro" id="IPR036770">
    <property type="entry name" value="Ankyrin_rpt-contain_sf"/>
</dbReference>
<dbReference type="PROSITE" id="PS50088">
    <property type="entry name" value="ANK_REPEAT"/>
    <property type="match status" value="5"/>
</dbReference>
<feature type="repeat" description="ANK" evidence="1">
    <location>
        <begin position="443"/>
        <end position="475"/>
    </location>
</feature>
<dbReference type="VEuPathDB" id="TrichDB:TVAGG3_0579640"/>
<protein>
    <recommendedName>
        <fullName evidence="2">DUF3447 domain-containing protein</fullName>
    </recommendedName>
</protein>
<feature type="repeat" description="ANK" evidence="1">
    <location>
        <begin position="377"/>
        <end position="409"/>
    </location>
</feature>